<feature type="domain" description="Methylated-DNA-[protein]-cysteine S-methyltransferase DNA binding" evidence="3">
    <location>
        <begin position="131"/>
        <end position="188"/>
    </location>
</feature>
<reference evidence="5" key="1">
    <citation type="submission" date="2022-04" db="EMBL/GenBank/DDBJ databases">
        <title>Systematic whole-genome sequencing reveals an unexpected diversity among actinomycetoma pathogens and provides insights into their antibacterial susceptibilities.</title>
        <authorList>
            <person name="Watson A.K."/>
            <person name="Kepplinger B."/>
            <person name="Bakhiet S.M."/>
            <person name="Mhmoud N.A."/>
            <person name="Chapman J."/>
            <person name="Allenby N."/>
            <person name="Mickiewicz K."/>
            <person name="Goodfellow M."/>
            <person name="Fahal A.H."/>
            <person name="Errington J."/>
        </authorList>
    </citation>
    <scope>NUCLEOTIDE SEQUENCE</scope>
    <source>
        <strain evidence="5">SD 504</strain>
    </source>
</reference>
<dbReference type="SUPFAM" id="SSF57884">
    <property type="entry name" value="Ada DNA repair protein, N-terminal domain (N-Ada 10)"/>
    <property type="match status" value="1"/>
</dbReference>
<dbReference type="EMBL" id="CP095474">
    <property type="protein sequence ID" value="URN16519.1"/>
    <property type="molecule type" value="Genomic_DNA"/>
</dbReference>
<dbReference type="Proteomes" id="UP001056383">
    <property type="component" value="Chromosome"/>
</dbReference>
<name>A0ABY4TC39_9ACTN</name>
<organism evidence="5 6">
    <name type="scientific">Streptomyces sudanensis</name>
    <dbReference type="NCBI Taxonomy" id="436397"/>
    <lineage>
        <taxon>Bacteria</taxon>
        <taxon>Bacillati</taxon>
        <taxon>Actinomycetota</taxon>
        <taxon>Actinomycetes</taxon>
        <taxon>Kitasatosporales</taxon>
        <taxon>Streptomycetaceae</taxon>
        <taxon>Streptomyces</taxon>
    </lineage>
</organism>
<evidence type="ECO:0000256" key="2">
    <source>
        <dbReference type="ARBA" id="ARBA00023159"/>
    </source>
</evidence>
<dbReference type="InterPro" id="IPR036217">
    <property type="entry name" value="MethylDNA_cys_MeTrfase_DNAb"/>
</dbReference>
<evidence type="ECO:0000259" key="4">
    <source>
        <dbReference type="Pfam" id="PF02805"/>
    </source>
</evidence>
<keyword evidence="1" id="KW-0227">DNA damage</keyword>
<dbReference type="Gene3D" id="3.40.10.10">
    <property type="entry name" value="DNA Methylphosphotriester Repair Domain"/>
    <property type="match status" value="1"/>
</dbReference>
<dbReference type="InterPro" id="IPR004026">
    <property type="entry name" value="Ada_DNA_repair_Zn-bd"/>
</dbReference>
<feature type="domain" description="Ada DNA repair metal-binding" evidence="4">
    <location>
        <begin position="219"/>
        <end position="269"/>
    </location>
</feature>
<dbReference type="Pfam" id="PF02805">
    <property type="entry name" value="Ada_Zn_binding"/>
    <property type="match status" value="1"/>
</dbReference>
<dbReference type="InterPro" id="IPR014048">
    <property type="entry name" value="MethylDNA_cys_MeTrfase_DNA-bd"/>
</dbReference>
<dbReference type="InterPro" id="IPR036388">
    <property type="entry name" value="WH-like_DNA-bd_sf"/>
</dbReference>
<dbReference type="InterPro" id="IPR035451">
    <property type="entry name" value="Ada-like_dom_sf"/>
</dbReference>
<dbReference type="RefSeq" id="WP_275563581.1">
    <property type="nucleotide sequence ID" value="NZ_CP095474.1"/>
</dbReference>
<keyword evidence="2" id="KW-0010">Activator</keyword>
<evidence type="ECO:0000313" key="6">
    <source>
        <dbReference type="Proteomes" id="UP001056383"/>
    </source>
</evidence>
<sequence length="272" mass="29191">MKRNDQRRDREALTQLERVADDLIGLAADPPEDFALRVLRHVGVRREQYDTYTRLETPAGGLFVAAGPHAVTGAALDSGGLTAAVFEELHRARTRRSAIRTAKPFPGVTTALRTGRTRGLPVDLSGLTASERAVLEAVRTIPSGQLRPVDWIAREAGVPAAAVTDALARNPVAVLVPSHRVTHGGGVPCDAGLAPGAGDALRAAEGIDMERMAELHRGGAVFLGSDTTRVYCHPTCAYARRIAPHHQVPFRTAHEADRAGYRACRKCRPITV</sequence>
<dbReference type="CDD" id="cd06445">
    <property type="entry name" value="ATase"/>
    <property type="match status" value="1"/>
</dbReference>
<evidence type="ECO:0000259" key="3">
    <source>
        <dbReference type="Pfam" id="PF01035"/>
    </source>
</evidence>
<proteinExistence type="predicted"/>
<dbReference type="Pfam" id="PF01035">
    <property type="entry name" value="DNA_binding_1"/>
    <property type="match status" value="1"/>
</dbReference>
<dbReference type="SUPFAM" id="SSF46767">
    <property type="entry name" value="Methylated DNA-protein cysteine methyltransferase, C-terminal domain"/>
    <property type="match status" value="1"/>
</dbReference>
<gene>
    <name evidence="5" type="ORF">MW084_11865</name>
</gene>
<evidence type="ECO:0000256" key="1">
    <source>
        <dbReference type="ARBA" id="ARBA00022763"/>
    </source>
</evidence>
<dbReference type="Gene3D" id="1.10.10.10">
    <property type="entry name" value="Winged helix-like DNA-binding domain superfamily/Winged helix DNA-binding domain"/>
    <property type="match status" value="1"/>
</dbReference>
<keyword evidence="6" id="KW-1185">Reference proteome</keyword>
<accession>A0ABY4TC39</accession>
<protein>
    <submittedName>
        <fullName evidence="5">MGMT family protein</fullName>
    </submittedName>
</protein>
<evidence type="ECO:0000313" key="5">
    <source>
        <dbReference type="EMBL" id="URN16519.1"/>
    </source>
</evidence>